<accession>A0A3Q2QWG4</accession>
<dbReference type="GeneTree" id="ENSGT00950000183127"/>
<dbReference type="Pfam" id="PF00969">
    <property type="entry name" value="MHC_II_beta"/>
    <property type="match status" value="1"/>
</dbReference>
<dbReference type="AlphaFoldDB" id="A0A3Q2QWG4"/>
<dbReference type="InterPro" id="IPR014745">
    <property type="entry name" value="MHC_II_a/b_N"/>
</dbReference>
<evidence type="ECO:0000256" key="1">
    <source>
        <dbReference type="ARBA" id="ARBA00023180"/>
    </source>
</evidence>
<dbReference type="SMART" id="SM00921">
    <property type="entry name" value="MHC_II_beta"/>
    <property type="match status" value="1"/>
</dbReference>
<evidence type="ECO:0000313" key="5">
    <source>
        <dbReference type="Proteomes" id="UP000265000"/>
    </source>
</evidence>
<organism evidence="4 5">
    <name type="scientific">Fundulus heteroclitus</name>
    <name type="common">Killifish</name>
    <name type="synonym">Mummichog</name>
    <dbReference type="NCBI Taxonomy" id="8078"/>
    <lineage>
        <taxon>Eukaryota</taxon>
        <taxon>Metazoa</taxon>
        <taxon>Chordata</taxon>
        <taxon>Craniata</taxon>
        <taxon>Vertebrata</taxon>
        <taxon>Euteleostomi</taxon>
        <taxon>Actinopterygii</taxon>
        <taxon>Neopterygii</taxon>
        <taxon>Teleostei</taxon>
        <taxon>Neoteleostei</taxon>
        <taxon>Acanthomorphata</taxon>
        <taxon>Ovalentaria</taxon>
        <taxon>Atherinomorphae</taxon>
        <taxon>Cyprinodontiformes</taxon>
        <taxon>Fundulidae</taxon>
        <taxon>Fundulus</taxon>
    </lineage>
</organism>
<dbReference type="GO" id="GO:0006955">
    <property type="term" value="P:immune response"/>
    <property type="evidence" value="ECO:0007669"/>
    <property type="project" value="InterPro"/>
</dbReference>
<keyword evidence="1" id="KW-0325">Glycoprotein</keyword>
<feature type="chain" id="PRO_5018564479" description="MHC class II beta chain N-terminal domain-containing protein" evidence="2">
    <location>
        <begin position="23"/>
        <end position="116"/>
    </location>
</feature>
<dbReference type="GO" id="GO:0019882">
    <property type="term" value="P:antigen processing and presentation"/>
    <property type="evidence" value="ECO:0007669"/>
    <property type="project" value="InterPro"/>
</dbReference>
<evidence type="ECO:0000313" key="4">
    <source>
        <dbReference type="Ensembl" id="ENSFHEP00000032346.1"/>
    </source>
</evidence>
<dbReference type="InterPro" id="IPR000353">
    <property type="entry name" value="MHC_II_b_N"/>
</dbReference>
<reference evidence="4" key="2">
    <citation type="submission" date="2025-09" db="UniProtKB">
        <authorList>
            <consortium name="Ensembl"/>
        </authorList>
    </citation>
    <scope>IDENTIFICATION</scope>
</reference>
<sequence length="116" mass="13220">PHVSVFCLSCTDVLVLFCSSDGFENYAVDRCVFNSSELNDIEFIRSNFYNKLELFRFSSSVGKFVGYTEYGVQQADYRNSQASILQQMKAQREAYCLNNIDINYQAVLTKSGECLC</sequence>
<dbReference type="Gene3D" id="3.10.320.10">
    <property type="entry name" value="Class II Histocompatibility Antigen, M Beta Chain, Chain B, domain 1"/>
    <property type="match status" value="1"/>
</dbReference>
<dbReference type="Proteomes" id="UP000265000">
    <property type="component" value="Unplaced"/>
</dbReference>
<feature type="domain" description="MHC class II beta chain N-terminal" evidence="3">
    <location>
        <begin position="29"/>
        <end position="104"/>
    </location>
</feature>
<name>A0A3Q2QWG4_FUNHE</name>
<dbReference type="InterPro" id="IPR011162">
    <property type="entry name" value="MHC_I/II-like_Ag-recog"/>
</dbReference>
<dbReference type="STRING" id="8078.ENSFHEP00000032346"/>
<proteinExistence type="predicted"/>
<reference evidence="4" key="1">
    <citation type="submission" date="2025-08" db="UniProtKB">
        <authorList>
            <consortium name="Ensembl"/>
        </authorList>
    </citation>
    <scope>IDENTIFICATION</scope>
</reference>
<keyword evidence="2" id="KW-0732">Signal</keyword>
<evidence type="ECO:0000259" key="3">
    <source>
        <dbReference type="SMART" id="SM00921"/>
    </source>
</evidence>
<dbReference type="SUPFAM" id="SSF54452">
    <property type="entry name" value="MHC antigen-recognition domain"/>
    <property type="match status" value="1"/>
</dbReference>
<keyword evidence="5" id="KW-1185">Reference proteome</keyword>
<dbReference type="GO" id="GO:0042613">
    <property type="term" value="C:MHC class II protein complex"/>
    <property type="evidence" value="ECO:0007669"/>
    <property type="project" value="InterPro"/>
</dbReference>
<evidence type="ECO:0000256" key="2">
    <source>
        <dbReference type="SAM" id="SignalP"/>
    </source>
</evidence>
<feature type="signal peptide" evidence="2">
    <location>
        <begin position="1"/>
        <end position="22"/>
    </location>
</feature>
<protein>
    <recommendedName>
        <fullName evidence="3">MHC class II beta chain N-terminal domain-containing protein</fullName>
    </recommendedName>
</protein>
<dbReference type="Ensembl" id="ENSFHET00000025628.1">
    <property type="protein sequence ID" value="ENSFHEP00000032346.1"/>
    <property type="gene ID" value="ENSFHEG00000018765.1"/>
</dbReference>